<organism evidence="1">
    <name type="scientific">marine metagenome</name>
    <dbReference type="NCBI Taxonomy" id="408172"/>
    <lineage>
        <taxon>unclassified sequences</taxon>
        <taxon>metagenomes</taxon>
        <taxon>ecological metagenomes</taxon>
    </lineage>
</organism>
<accession>A0A383AA66</accession>
<feature type="non-terminal residue" evidence="1">
    <location>
        <position position="129"/>
    </location>
</feature>
<dbReference type="Pfam" id="PF13489">
    <property type="entry name" value="Methyltransf_23"/>
    <property type="match status" value="1"/>
</dbReference>
<reference evidence="1" key="1">
    <citation type="submission" date="2018-05" db="EMBL/GenBank/DDBJ databases">
        <authorList>
            <person name="Lanie J.A."/>
            <person name="Ng W.-L."/>
            <person name="Kazmierczak K.M."/>
            <person name="Andrzejewski T.M."/>
            <person name="Davidsen T.M."/>
            <person name="Wayne K.J."/>
            <person name="Tettelin H."/>
            <person name="Glass J.I."/>
            <person name="Rusch D."/>
            <person name="Podicherti R."/>
            <person name="Tsui H.-C.T."/>
            <person name="Winkler M.E."/>
        </authorList>
    </citation>
    <scope>NUCLEOTIDE SEQUENCE</scope>
</reference>
<gene>
    <name evidence="1" type="ORF">METZ01_LOCUS457303</name>
</gene>
<name>A0A383AA66_9ZZZZ</name>
<proteinExistence type="predicted"/>
<dbReference type="SUPFAM" id="SSF53335">
    <property type="entry name" value="S-adenosyl-L-methionine-dependent methyltransferases"/>
    <property type="match status" value="1"/>
</dbReference>
<dbReference type="CDD" id="cd02440">
    <property type="entry name" value="AdoMet_MTases"/>
    <property type="match status" value="1"/>
</dbReference>
<protein>
    <recommendedName>
        <fullName evidence="2">Methyltransferase type 11 domain-containing protein</fullName>
    </recommendedName>
</protein>
<evidence type="ECO:0008006" key="2">
    <source>
        <dbReference type="Google" id="ProtNLM"/>
    </source>
</evidence>
<dbReference type="Gene3D" id="3.40.50.150">
    <property type="entry name" value="Vaccinia Virus protein VP39"/>
    <property type="match status" value="1"/>
</dbReference>
<dbReference type="EMBL" id="UINC01190334">
    <property type="protein sequence ID" value="SVE04449.1"/>
    <property type="molecule type" value="Genomic_DNA"/>
</dbReference>
<dbReference type="AlphaFoldDB" id="A0A383AA66"/>
<evidence type="ECO:0000313" key="1">
    <source>
        <dbReference type="EMBL" id="SVE04449.1"/>
    </source>
</evidence>
<sequence>MNYTYSKNAQKWLHFIRYEETISCLELLPDPPLKILEIGAGDGYIASIFSGLGYNITSIDNQPRYPSSFPVKKINAEQIIFPENTYDIIFSSNVLEHIKDLEPVFKELKRVAKENALFIFVLPTPAWRI</sequence>
<dbReference type="InterPro" id="IPR029063">
    <property type="entry name" value="SAM-dependent_MTases_sf"/>
</dbReference>